<dbReference type="InterPro" id="IPR057326">
    <property type="entry name" value="KR_dom"/>
</dbReference>
<dbReference type="CDD" id="cd05233">
    <property type="entry name" value="SDR_c"/>
    <property type="match status" value="1"/>
</dbReference>
<proteinExistence type="inferred from homology"/>
<evidence type="ECO:0000313" key="4">
    <source>
        <dbReference type="EMBL" id="MBB6475717.1"/>
    </source>
</evidence>
<gene>
    <name evidence="4" type="ORF">BJ992_005148</name>
</gene>
<dbReference type="InterPro" id="IPR002347">
    <property type="entry name" value="SDR_fam"/>
</dbReference>
<dbReference type="InterPro" id="IPR036291">
    <property type="entry name" value="NAD(P)-bd_dom_sf"/>
</dbReference>
<protein>
    <submittedName>
        <fullName evidence="4">NAD(P)-dependent dehydrogenase (Short-subunit alcohol dehydrogenase family)</fullName>
    </submittedName>
</protein>
<dbReference type="Pfam" id="PF13561">
    <property type="entry name" value="adh_short_C2"/>
    <property type="match status" value="1"/>
</dbReference>
<dbReference type="EMBL" id="JACHIU010000001">
    <property type="protein sequence ID" value="MBB6475717.1"/>
    <property type="molecule type" value="Genomic_DNA"/>
</dbReference>
<accession>A0A7X0IIB3</accession>
<reference evidence="4 5" key="1">
    <citation type="submission" date="2020-08" db="EMBL/GenBank/DDBJ databases">
        <title>Sequencing the genomes of 1000 actinobacteria strains.</title>
        <authorList>
            <person name="Klenk H.-P."/>
        </authorList>
    </citation>
    <scope>NUCLEOTIDE SEQUENCE [LARGE SCALE GENOMIC DNA]</scope>
    <source>
        <strain evidence="4 5">DSM 44936</strain>
    </source>
</reference>
<comment type="similarity">
    <text evidence="1">Belongs to the short-chain dehydrogenases/reductases (SDR) family.</text>
</comment>
<dbReference type="InterPro" id="IPR020904">
    <property type="entry name" value="Sc_DH/Rdtase_CS"/>
</dbReference>
<dbReference type="SUPFAM" id="SSF51735">
    <property type="entry name" value="NAD(P)-binding Rossmann-fold domains"/>
    <property type="match status" value="1"/>
</dbReference>
<dbReference type="RefSeq" id="WP_184985250.1">
    <property type="nucleotide sequence ID" value="NZ_BAAALO010000019.1"/>
</dbReference>
<dbReference type="PANTHER" id="PTHR42760">
    <property type="entry name" value="SHORT-CHAIN DEHYDROGENASES/REDUCTASES FAMILY MEMBER"/>
    <property type="match status" value="1"/>
</dbReference>
<dbReference type="PRINTS" id="PR00080">
    <property type="entry name" value="SDRFAMILY"/>
</dbReference>
<dbReference type="PANTHER" id="PTHR42760:SF115">
    <property type="entry name" value="3-OXOACYL-[ACYL-CARRIER-PROTEIN] REDUCTASE FABG"/>
    <property type="match status" value="1"/>
</dbReference>
<dbReference type="FunFam" id="3.40.50.720:FF:000084">
    <property type="entry name" value="Short-chain dehydrogenase reductase"/>
    <property type="match status" value="1"/>
</dbReference>
<dbReference type="Proteomes" id="UP000555564">
    <property type="component" value="Unassembled WGS sequence"/>
</dbReference>
<evidence type="ECO:0000256" key="1">
    <source>
        <dbReference type="ARBA" id="ARBA00006484"/>
    </source>
</evidence>
<name>A0A7X0IIB3_9ACTN</name>
<evidence type="ECO:0000256" key="2">
    <source>
        <dbReference type="ARBA" id="ARBA00023002"/>
    </source>
</evidence>
<dbReference type="GO" id="GO:0016616">
    <property type="term" value="F:oxidoreductase activity, acting on the CH-OH group of donors, NAD or NADP as acceptor"/>
    <property type="evidence" value="ECO:0007669"/>
    <property type="project" value="TreeGrafter"/>
</dbReference>
<dbReference type="PRINTS" id="PR00081">
    <property type="entry name" value="GDHRDH"/>
</dbReference>
<keyword evidence="5" id="KW-1185">Reference proteome</keyword>
<comment type="caution">
    <text evidence="4">The sequence shown here is derived from an EMBL/GenBank/DDBJ whole genome shotgun (WGS) entry which is preliminary data.</text>
</comment>
<keyword evidence="2" id="KW-0560">Oxidoreductase</keyword>
<evidence type="ECO:0000259" key="3">
    <source>
        <dbReference type="SMART" id="SM00822"/>
    </source>
</evidence>
<dbReference type="SMART" id="SM00822">
    <property type="entry name" value="PKS_KR"/>
    <property type="match status" value="1"/>
</dbReference>
<organism evidence="4 5">
    <name type="scientific">Sphaerisporangium rubeum</name>
    <dbReference type="NCBI Taxonomy" id="321317"/>
    <lineage>
        <taxon>Bacteria</taxon>
        <taxon>Bacillati</taxon>
        <taxon>Actinomycetota</taxon>
        <taxon>Actinomycetes</taxon>
        <taxon>Streptosporangiales</taxon>
        <taxon>Streptosporangiaceae</taxon>
        <taxon>Sphaerisporangium</taxon>
    </lineage>
</organism>
<dbReference type="AlphaFoldDB" id="A0A7X0IIB3"/>
<dbReference type="Gene3D" id="3.40.50.720">
    <property type="entry name" value="NAD(P)-binding Rossmann-like Domain"/>
    <property type="match status" value="1"/>
</dbReference>
<dbReference type="PROSITE" id="PS00061">
    <property type="entry name" value="ADH_SHORT"/>
    <property type="match status" value="1"/>
</dbReference>
<sequence length="273" mass="27804">MAGGNDVFDMTGRVALITGGAGGIARAVSEVLGARGAAIALVDVREPDLDAAVAELTARGVRAFGAVADITDEQAVEDLVDRASEALGTVDMLVNNAAIGVHTAPEHLAAGDWRRVLDVDLTGGFLVARAVGRRLIEHGRGGAVVNLSSIAGSSALGRGNFAYSVAKGGVNQLTRELAVEWAPCGIRVNAIQPCQVNTALFRTLVDTPGPEGPELLAHMLRGIPLGRLAEPADIAHAVLFLLSDASAMVTGAILPVDGGNLSLNAGGSLRAIS</sequence>
<evidence type="ECO:0000313" key="5">
    <source>
        <dbReference type="Proteomes" id="UP000555564"/>
    </source>
</evidence>
<feature type="domain" description="Ketoreductase" evidence="3">
    <location>
        <begin position="13"/>
        <end position="194"/>
    </location>
</feature>